<name>A0A2S7FFM5_CLOBU</name>
<dbReference type="EMBL" id="LRDH01000002">
    <property type="protein sequence ID" value="PPV17761.1"/>
    <property type="molecule type" value="Genomic_DNA"/>
</dbReference>
<dbReference type="AlphaFoldDB" id="A0A2S7FFM5"/>
<dbReference type="Proteomes" id="UP000238081">
    <property type="component" value="Unassembled WGS sequence"/>
</dbReference>
<gene>
    <name evidence="1" type="ORF">AWN73_07090</name>
</gene>
<evidence type="ECO:0000313" key="2">
    <source>
        <dbReference type="Proteomes" id="UP000238081"/>
    </source>
</evidence>
<evidence type="ECO:0000313" key="1">
    <source>
        <dbReference type="EMBL" id="PPV17761.1"/>
    </source>
</evidence>
<comment type="caution">
    <text evidence="1">The sequence shown here is derived from an EMBL/GenBank/DDBJ whole genome shotgun (WGS) entry which is preliminary data.</text>
</comment>
<dbReference type="RefSeq" id="WP_027635199.1">
    <property type="nucleotide sequence ID" value="NZ_JSEG01000026.1"/>
</dbReference>
<proteinExistence type="predicted"/>
<accession>A0A2S7FFM5</accession>
<reference evidence="1 2" key="1">
    <citation type="submission" date="2016-01" db="EMBL/GenBank/DDBJ databases">
        <title>Characterization of the Clostridium difficile lineages that are prevalent in Hong Kong and China.</title>
        <authorList>
            <person name="Kwok J.S.-L."/>
            <person name="Lam W.-Y."/>
            <person name="Ip M."/>
            <person name="Chan T.-F."/>
            <person name="Hawkey P.M."/>
            <person name="Tsui S.K.-W."/>
        </authorList>
    </citation>
    <scope>NUCLEOTIDE SEQUENCE [LARGE SCALE GENOMIC DNA]</scope>
    <source>
        <strain evidence="1 2">300064</strain>
    </source>
</reference>
<protein>
    <submittedName>
        <fullName evidence="1">Uncharacterized protein</fullName>
    </submittedName>
</protein>
<organism evidence="1 2">
    <name type="scientific">Clostridium butyricum</name>
    <dbReference type="NCBI Taxonomy" id="1492"/>
    <lineage>
        <taxon>Bacteria</taxon>
        <taxon>Bacillati</taxon>
        <taxon>Bacillota</taxon>
        <taxon>Clostridia</taxon>
        <taxon>Eubacteriales</taxon>
        <taxon>Clostridiaceae</taxon>
        <taxon>Clostridium</taxon>
    </lineage>
</organism>
<sequence length="79" mass="9122">MSEQEKKALIELIVPQIIKMIISKQSVSEEDAFTILYSSKLYSQLDNEKTKLWHLSVLILYELLCEEQSTGDITFPEEA</sequence>